<dbReference type="InterPro" id="IPR029063">
    <property type="entry name" value="SAM-dependent_MTases_sf"/>
</dbReference>
<proteinExistence type="predicted"/>
<organism evidence="1 2">
    <name type="scientific">Pterulicium gracile</name>
    <dbReference type="NCBI Taxonomy" id="1884261"/>
    <lineage>
        <taxon>Eukaryota</taxon>
        <taxon>Fungi</taxon>
        <taxon>Dikarya</taxon>
        <taxon>Basidiomycota</taxon>
        <taxon>Agaricomycotina</taxon>
        <taxon>Agaricomycetes</taxon>
        <taxon>Agaricomycetidae</taxon>
        <taxon>Agaricales</taxon>
        <taxon>Pleurotineae</taxon>
        <taxon>Pterulaceae</taxon>
        <taxon>Pterulicium</taxon>
    </lineage>
</organism>
<reference evidence="1 2" key="1">
    <citation type="journal article" date="2019" name="Nat. Ecol. Evol.">
        <title>Megaphylogeny resolves global patterns of mushroom evolution.</title>
        <authorList>
            <person name="Varga T."/>
            <person name="Krizsan K."/>
            <person name="Foldi C."/>
            <person name="Dima B."/>
            <person name="Sanchez-Garcia M."/>
            <person name="Sanchez-Ramirez S."/>
            <person name="Szollosi G.J."/>
            <person name="Szarkandi J.G."/>
            <person name="Papp V."/>
            <person name="Albert L."/>
            <person name="Andreopoulos W."/>
            <person name="Angelini C."/>
            <person name="Antonin V."/>
            <person name="Barry K.W."/>
            <person name="Bougher N.L."/>
            <person name="Buchanan P."/>
            <person name="Buyck B."/>
            <person name="Bense V."/>
            <person name="Catcheside P."/>
            <person name="Chovatia M."/>
            <person name="Cooper J."/>
            <person name="Damon W."/>
            <person name="Desjardin D."/>
            <person name="Finy P."/>
            <person name="Geml J."/>
            <person name="Haridas S."/>
            <person name="Hughes K."/>
            <person name="Justo A."/>
            <person name="Karasinski D."/>
            <person name="Kautmanova I."/>
            <person name="Kiss B."/>
            <person name="Kocsube S."/>
            <person name="Kotiranta H."/>
            <person name="LaButti K.M."/>
            <person name="Lechner B.E."/>
            <person name="Liimatainen K."/>
            <person name="Lipzen A."/>
            <person name="Lukacs Z."/>
            <person name="Mihaltcheva S."/>
            <person name="Morgado L.N."/>
            <person name="Niskanen T."/>
            <person name="Noordeloos M.E."/>
            <person name="Ohm R.A."/>
            <person name="Ortiz-Santana B."/>
            <person name="Ovrebo C."/>
            <person name="Racz N."/>
            <person name="Riley R."/>
            <person name="Savchenko A."/>
            <person name="Shiryaev A."/>
            <person name="Soop K."/>
            <person name="Spirin V."/>
            <person name="Szebenyi C."/>
            <person name="Tomsovsky M."/>
            <person name="Tulloss R.E."/>
            <person name="Uehling J."/>
            <person name="Grigoriev I.V."/>
            <person name="Vagvolgyi C."/>
            <person name="Papp T."/>
            <person name="Martin F.M."/>
            <person name="Miettinen O."/>
            <person name="Hibbett D.S."/>
            <person name="Nagy L.G."/>
        </authorList>
    </citation>
    <scope>NUCLEOTIDE SEQUENCE [LARGE SCALE GENOMIC DNA]</scope>
    <source>
        <strain evidence="1 2">CBS 309.79</strain>
    </source>
</reference>
<evidence type="ECO:0000313" key="2">
    <source>
        <dbReference type="Proteomes" id="UP000305067"/>
    </source>
</evidence>
<dbReference type="GO" id="GO:0005737">
    <property type="term" value="C:cytoplasm"/>
    <property type="evidence" value="ECO:0007669"/>
    <property type="project" value="TreeGrafter"/>
</dbReference>
<accession>A0A5C3QXW0</accession>
<dbReference type="Pfam" id="PF10294">
    <property type="entry name" value="Methyltransf_16"/>
    <property type="match status" value="1"/>
</dbReference>
<keyword evidence="2" id="KW-1185">Reference proteome</keyword>
<evidence type="ECO:0000313" key="1">
    <source>
        <dbReference type="EMBL" id="TFL06177.1"/>
    </source>
</evidence>
<dbReference type="AlphaFoldDB" id="A0A5C3QXW0"/>
<dbReference type="GO" id="GO:0008757">
    <property type="term" value="F:S-adenosylmethionine-dependent methyltransferase activity"/>
    <property type="evidence" value="ECO:0007669"/>
    <property type="project" value="UniProtKB-ARBA"/>
</dbReference>
<dbReference type="STRING" id="1884261.A0A5C3QXW0"/>
<dbReference type="Proteomes" id="UP000305067">
    <property type="component" value="Unassembled WGS sequence"/>
</dbReference>
<dbReference type="SUPFAM" id="SSF53335">
    <property type="entry name" value="S-adenosyl-L-methionine-dependent methyltransferases"/>
    <property type="match status" value="1"/>
</dbReference>
<name>A0A5C3QXW0_9AGAR</name>
<evidence type="ECO:0008006" key="3">
    <source>
        <dbReference type="Google" id="ProtNLM"/>
    </source>
</evidence>
<dbReference type="PANTHER" id="PTHR14614">
    <property type="entry name" value="HEPATOCELLULAR CARCINOMA-ASSOCIATED ANTIGEN"/>
    <property type="match status" value="1"/>
</dbReference>
<dbReference type="InterPro" id="IPR019410">
    <property type="entry name" value="Methyltransf_16"/>
</dbReference>
<dbReference type="EMBL" id="ML178815">
    <property type="protein sequence ID" value="TFL06177.1"/>
    <property type="molecule type" value="Genomic_DNA"/>
</dbReference>
<dbReference type="Gene3D" id="3.40.50.150">
    <property type="entry name" value="Vaccinia Virus protein VP39"/>
    <property type="match status" value="1"/>
</dbReference>
<sequence length="362" mass="40483">MAEADLDHVLPSYLALVPPTRIFIPSEIPFEKLHRSLLEKILLLAHANPYPPSPDYQQAFWKWAINLLEGLIANDTDLEIDERIYERYTSLMMLGHSHLASFAPPQKGYVTYVWPKDDQAVNHGGFEGYHSATLLESRALVEQGTTGLRTWGASFALAQYLLENPKEVWENTVLELGSGTGFLGIVTSVIQTEYNTHTQLWLSDVNSEVIQRCWSNLRLPCNTSSSHPSLDVLSLDWSWAMPDSPEHSQACALAQNLHPDVIIGADVVFDPSLVPPLVATIKLLLSVDAERPSDRHALIALTIRNQTTFDLFMETIRNEGLIIVEKAVNTERLLFGSNKVDVGDVRILYITLGDVEDQKTIS</sequence>
<gene>
    <name evidence="1" type="ORF">BDV98DRAFT_652803</name>
</gene>
<dbReference type="PANTHER" id="PTHR14614:SF130">
    <property type="entry name" value="PROTEIN-LYSINE N-METHYLTRANSFERASE EEF2KMT"/>
    <property type="match status" value="1"/>
</dbReference>
<dbReference type="OrthoDB" id="194386at2759"/>
<protein>
    <recommendedName>
        <fullName evidence="3">Methyltransferase-domain-containing protein</fullName>
    </recommendedName>
</protein>